<keyword evidence="1" id="KW-1133">Transmembrane helix</keyword>
<evidence type="ECO:0000313" key="2">
    <source>
        <dbReference type="EMBL" id="OCT98404.1"/>
    </source>
</evidence>
<dbReference type="AlphaFoldDB" id="A0A974I1Q4"/>
<dbReference type="Proteomes" id="UP000694892">
    <property type="component" value="Chromosome 1S"/>
</dbReference>
<proteinExistence type="predicted"/>
<organism evidence="2 3">
    <name type="scientific">Xenopus laevis</name>
    <name type="common">African clawed frog</name>
    <dbReference type="NCBI Taxonomy" id="8355"/>
    <lineage>
        <taxon>Eukaryota</taxon>
        <taxon>Metazoa</taxon>
        <taxon>Chordata</taxon>
        <taxon>Craniata</taxon>
        <taxon>Vertebrata</taxon>
        <taxon>Euteleostomi</taxon>
        <taxon>Amphibia</taxon>
        <taxon>Batrachia</taxon>
        <taxon>Anura</taxon>
        <taxon>Pipoidea</taxon>
        <taxon>Pipidae</taxon>
        <taxon>Xenopodinae</taxon>
        <taxon>Xenopus</taxon>
        <taxon>Xenopus</taxon>
    </lineage>
</organism>
<sequence length="66" mass="7373">MAYEGENGDYSAFSSIIMFFTELREGLPGGMALQVFLVLSAALLLTWCPLEIYSEQVQPLLKSPVW</sequence>
<accession>A0A974I1Q4</accession>
<name>A0A974I1Q4_XENLA</name>
<evidence type="ECO:0000256" key="1">
    <source>
        <dbReference type="SAM" id="Phobius"/>
    </source>
</evidence>
<dbReference type="EMBL" id="CM004467">
    <property type="protein sequence ID" value="OCT98404.1"/>
    <property type="molecule type" value="Genomic_DNA"/>
</dbReference>
<keyword evidence="1" id="KW-0472">Membrane</keyword>
<reference evidence="3" key="1">
    <citation type="journal article" date="2016" name="Nature">
        <title>Genome evolution in the allotetraploid frog Xenopus laevis.</title>
        <authorList>
            <person name="Session A.M."/>
            <person name="Uno Y."/>
            <person name="Kwon T."/>
            <person name="Chapman J.A."/>
            <person name="Toyoda A."/>
            <person name="Takahashi S."/>
            <person name="Fukui A."/>
            <person name="Hikosaka A."/>
            <person name="Suzuki A."/>
            <person name="Kondo M."/>
            <person name="van Heeringen S.J."/>
            <person name="Quigley I."/>
            <person name="Heinz S."/>
            <person name="Ogino H."/>
            <person name="Ochi H."/>
            <person name="Hellsten U."/>
            <person name="Lyons J.B."/>
            <person name="Simakov O."/>
            <person name="Putnam N."/>
            <person name="Stites J."/>
            <person name="Kuroki Y."/>
            <person name="Tanaka T."/>
            <person name="Michiue T."/>
            <person name="Watanabe M."/>
            <person name="Bogdanovic O."/>
            <person name="Lister R."/>
            <person name="Georgiou G."/>
            <person name="Paranjpe S.S."/>
            <person name="van Kruijsbergen I."/>
            <person name="Shu S."/>
            <person name="Carlson J."/>
            <person name="Kinoshita T."/>
            <person name="Ohta Y."/>
            <person name="Mawaribuchi S."/>
            <person name="Jenkins J."/>
            <person name="Grimwood J."/>
            <person name="Schmutz J."/>
            <person name="Mitros T."/>
            <person name="Mozaffari S.V."/>
            <person name="Suzuki Y."/>
            <person name="Haramoto Y."/>
            <person name="Yamamoto T.S."/>
            <person name="Takagi C."/>
            <person name="Heald R."/>
            <person name="Miller K."/>
            <person name="Haudenschild C."/>
            <person name="Kitzman J."/>
            <person name="Nakayama T."/>
            <person name="Izutsu Y."/>
            <person name="Robert J."/>
            <person name="Fortriede J."/>
            <person name="Burns K."/>
            <person name="Lotay V."/>
            <person name="Karimi K."/>
            <person name="Yasuoka Y."/>
            <person name="Dichmann D.S."/>
            <person name="Flajnik M.F."/>
            <person name="Houston D.W."/>
            <person name="Shendure J."/>
            <person name="DuPasquier L."/>
            <person name="Vize P.D."/>
            <person name="Zorn A.M."/>
            <person name="Ito M."/>
            <person name="Marcotte E.M."/>
            <person name="Wallingford J.B."/>
            <person name="Ito Y."/>
            <person name="Asashima M."/>
            <person name="Ueno N."/>
            <person name="Matsuda Y."/>
            <person name="Veenstra G.J."/>
            <person name="Fujiyama A."/>
            <person name="Harland R.M."/>
            <person name="Taira M."/>
            <person name="Rokhsar D.S."/>
        </authorList>
    </citation>
    <scope>NUCLEOTIDE SEQUENCE [LARGE SCALE GENOMIC DNA]</scope>
    <source>
        <strain evidence="3">J</strain>
    </source>
</reference>
<keyword evidence="1" id="KW-0812">Transmembrane</keyword>
<protein>
    <submittedName>
        <fullName evidence="2">Uncharacterized protein</fullName>
    </submittedName>
</protein>
<feature type="transmembrane region" description="Helical" evidence="1">
    <location>
        <begin position="31"/>
        <end position="53"/>
    </location>
</feature>
<gene>
    <name evidence="2" type="ORF">XELAEV_18010636mg</name>
</gene>
<evidence type="ECO:0000313" key="3">
    <source>
        <dbReference type="Proteomes" id="UP000694892"/>
    </source>
</evidence>